<dbReference type="GO" id="GO:0009707">
    <property type="term" value="C:chloroplast outer membrane"/>
    <property type="evidence" value="ECO:0007669"/>
    <property type="project" value="TreeGrafter"/>
</dbReference>
<evidence type="ECO:0000256" key="1">
    <source>
        <dbReference type="ARBA" id="ARBA00004229"/>
    </source>
</evidence>
<name>A0AAU9R6S7_THLAR</name>
<comment type="similarity">
    <text evidence="3">Belongs to the glycosyltransferase group 1 family. Glycosyltransferase 4 subfamily.</text>
</comment>
<dbReference type="EMBL" id="OU466857">
    <property type="protein sequence ID" value="CAH2034977.1"/>
    <property type="molecule type" value="Genomic_DNA"/>
</dbReference>
<comment type="subcellular location">
    <subcellularLocation>
        <location evidence="2">Membrane</location>
    </subcellularLocation>
    <subcellularLocation>
        <location evidence="1">Plastid</location>
        <location evidence="1">Chloroplast</location>
    </subcellularLocation>
</comment>
<dbReference type="GO" id="GO:0019375">
    <property type="term" value="P:galactolipid biosynthetic process"/>
    <property type="evidence" value="ECO:0007669"/>
    <property type="project" value="TreeGrafter"/>
</dbReference>
<dbReference type="Proteomes" id="UP000836841">
    <property type="component" value="Chromosome 1"/>
</dbReference>
<keyword evidence="9" id="KW-1185">Reference proteome</keyword>
<reference evidence="8 9" key="1">
    <citation type="submission" date="2022-03" db="EMBL/GenBank/DDBJ databases">
        <authorList>
            <person name="Nunn A."/>
            <person name="Chopra R."/>
            <person name="Nunn A."/>
            <person name="Contreras Garrido A."/>
        </authorList>
    </citation>
    <scope>NUCLEOTIDE SEQUENCE [LARGE SCALE GENOMIC DNA]</scope>
</reference>
<dbReference type="Gene3D" id="3.40.50.2000">
    <property type="entry name" value="Glycogen Phosphorylase B"/>
    <property type="match status" value="2"/>
</dbReference>
<dbReference type="CDD" id="cd01635">
    <property type="entry name" value="Glycosyltransferase_GTB-type"/>
    <property type="match status" value="1"/>
</dbReference>
<gene>
    <name evidence="8" type="ORF">TAV2_LOCUS1022</name>
</gene>
<evidence type="ECO:0000313" key="8">
    <source>
        <dbReference type="EMBL" id="CAH2034977.1"/>
    </source>
</evidence>
<evidence type="ECO:0000313" key="9">
    <source>
        <dbReference type="Proteomes" id="UP000836841"/>
    </source>
</evidence>
<dbReference type="SUPFAM" id="SSF53756">
    <property type="entry name" value="UDP-Glycosyltransferase/glycogen phosphorylase"/>
    <property type="match status" value="1"/>
</dbReference>
<dbReference type="GO" id="GO:0046481">
    <property type="term" value="F:digalactosyldiacylglycerol synthase activity"/>
    <property type="evidence" value="ECO:0007669"/>
    <property type="project" value="InterPro"/>
</dbReference>
<protein>
    <submittedName>
        <fullName evidence="8">Uncharacterized protein</fullName>
    </submittedName>
</protein>
<keyword evidence="7" id="KW-0472">Membrane</keyword>
<evidence type="ECO:0000256" key="5">
    <source>
        <dbReference type="ARBA" id="ARBA00022640"/>
    </source>
</evidence>
<keyword evidence="6" id="KW-0808">Transferase</keyword>
<dbReference type="AlphaFoldDB" id="A0AAU9R6S7"/>
<evidence type="ECO:0000256" key="4">
    <source>
        <dbReference type="ARBA" id="ARBA00022528"/>
    </source>
</evidence>
<dbReference type="PANTHER" id="PTHR46132">
    <property type="entry name" value="DIGALACTOSYLDIACYLGLYCEROL SYNTHASE 2, CHLOROPLASTIC"/>
    <property type="match status" value="1"/>
</dbReference>
<evidence type="ECO:0000256" key="2">
    <source>
        <dbReference type="ARBA" id="ARBA00004370"/>
    </source>
</evidence>
<keyword evidence="4" id="KW-0150">Chloroplast</keyword>
<proteinExistence type="inferred from homology"/>
<accession>A0AAU9R6S7</accession>
<evidence type="ECO:0000256" key="6">
    <source>
        <dbReference type="ARBA" id="ARBA00022679"/>
    </source>
</evidence>
<evidence type="ECO:0000256" key="3">
    <source>
        <dbReference type="ARBA" id="ARBA00009481"/>
    </source>
</evidence>
<dbReference type="PANTHER" id="PTHR46132:SF1">
    <property type="entry name" value="DIGALACTOSYLDIACYLGLYCEROL SYNTHASE 2, CHLOROPLASTIC"/>
    <property type="match status" value="1"/>
</dbReference>
<dbReference type="InterPro" id="IPR044525">
    <property type="entry name" value="DGDG1/2"/>
</dbReference>
<keyword evidence="5" id="KW-0934">Plastid</keyword>
<sequence>MHFAKDKRGILPVGDIADTIPDEEADIAVLEEPEHRTWFHHGKKWKTKFNYVIGIVHTNYLEYVKRGKQGRLKAFLLKYLIGLLAFTATRHDGVAAQNRLVLMMQVIRLSAATQEYPKSIVRNVHGVNPKFLKIGLRKQEHEEQPFSAYYIGKMVLSKGYKELLELLTRHQKELAGGEDSEDIKKAVEKLDLKVNVYPGRDHADSPFHNYRVFFNPSTTDMVCTTTAEALAIGKTIFPNCRVYDDEKVSLEPRSRLLGNNHHN</sequence>
<organism evidence="8 9">
    <name type="scientific">Thlaspi arvense</name>
    <name type="common">Field penny-cress</name>
    <dbReference type="NCBI Taxonomy" id="13288"/>
    <lineage>
        <taxon>Eukaryota</taxon>
        <taxon>Viridiplantae</taxon>
        <taxon>Streptophyta</taxon>
        <taxon>Embryophyta</taxon>
        <taxon>Tracheophyta</taxon>
        <taxon>Spermatophyta</taxon>
        <taxon>Magnoliopsida</taxon>
        <taxon>eudicotyledons</taxon>
        <taxon>Gunneridae</taxon>
        <taxon>Pentapetalae</taxon>
        <taxon>rosids</taxon>
        <taxon>malvids</taxon>
        <taxon>Brassicales</taxon>
        <taxon>Brassicaceae</taxon>
        <taxon>Thlaspideae</taxon>
        <taxon>Thlaspi</taxon>
    </lineage>
</organism>
<evidence type="ECO:0000256" key="7">
    <source>
        <dbReference type="ARBA" id="ARBA00023136"/>
    </source>
</evidence>